<dbReference type="GO" id="GO:0000729">
    <property type="term" value="P:DNA double-strand break processing"/>
    <property type="evidence" value="ECO:0007669"/>
    <property type="project" value="TreeGrafter"/>
</dbReference>
<dbReference type="InterPro" id="IPR001888">
    <property type="entry name" value="Transposase_1"/>
</dbReference>
<dbReference type="GO" id="GO:0046975">
    <property type="term" value="F:histone H3K36 methyltransferase activity"/>
    <property type="evidence" value="ECO:0007669"/>
    <property type="project" value="TreeGrafter"/>
</dbReference>
<organism evidence="1 2">
    <name type="scientific">Trichonephila inaurata madagascariensis</name>
    <dbReference type="NCBI Taxonomy" id="2747483"/>
    <lineage>
        <taxon>Eukaryota</taxon>
        <taxon>Metazoa</taxon>
        <taxon>Ecdysozoa</taxon>
        <taxon>Arthropoda</taxon>
        <taxon>Chelicerata</taxon>
        <taxon>Arachnida</taxon>
        <taxon>Araneae</taxon>
        <taxon>Araneomorphae</taxon>
        <taxon>Entelegynae</taxon>
        <taxon>Araneoidea</taxon>
        <taxon>Nephilidae</taxon>
        <taxon>Trichonephila</taxon>
        <taxon>Trichonephila inaurata</taxon>
    </lineage>
</organism>
<keyword evidence="2" id="KW-1185">Reference proteome</keyword>
<dbReference type="GO" id="GO:0035861">
    <property type="term" value="C:site of double-strand break"/>
    <property type="evidence" value="ECO:0007669"/>
    <property type="project" value="TreeGrafter"/>
</dbReference>
<sequence length="327" mass="37495">MSSRPKVALQLGTARQDYVRFSADGPNIALLDLKENSMNQRFVGSVLTSIPLNQQYRTCVSIIKVILYKCGLETAHFYSKVEKIITCECNFKAQTGRPQALDDEALQAAIGKDSGQMCGALARQFNTSSETVRLHLHCLGKMYRLSKWVPHTLFEVHKQQRVAACLSLLCCHRSPSIFNRVLTSEKWVLFDTPKRSKHWLSPQDTVPHSTRPPMHPCKSMLCVWWTSHQVTHYELLQTVARNTIQPLSWETLCHPTYSSILAPSDYHLFHSLDNHLRGKSFTNEADRHQALTDFFASHAPEFYRKSIEQLETLWQKVLDADGDYFKE</sequence>
<dbReference type="GO" id="GO:0005634">
    <property type="term" value="C:nucleus"/>
    <property type="evidence" value="ECO:0007669"/>
    <property type="project" value="TreeGrafter"/>
</dbReference>
<dbReference type="InterPro" id="IPR036397">
    <property type="entry name" value="RNaseH_sf"/>
</dbReference>
<dbReference type="GO" id="GO:0003690">
    <property type="term" value="F:double-stranded DNA binding"/>
    <property type="evidence" value="ECO:0007669"/>
    <property type="project" value="TreeGrafter"/>
</dbReference>
<evidence type="ECO:0000313" key="2">
    <source>
        <dbReference type="Proteomes" id="UP000886998"/>
    </source>
</evidence>
<comment type="caution">
    <text evidence="1">The sequence shown here is derived from an EMBL/GenBank/DDBJ whole genome shotgun (WGS) entry which is preliminary data.</text>
</comment>
<proteinExistence type="predicted"/>
<dbReference type="AlphaFoldDB" id="A0A8X6YNT0"/>
<protein>
    <submittedName>
        <fullName evidence="1">Histone-lysine N-methyltransferase SETMAR</fullName>
    </submittedName>
</protein>
<dbReference type="GO" id="GO:0000793">
    <property type="term" value="C:condensed chromosome"/>
    <property type="evidence" value="ECO:0007669"/>
    <property type="project" value="TreeGrafter"/>
</dbReference>
<dbReference type="GO" id="GO:0006303">
    <property type="term" value="P:double-strand break repair via nonhomologous end joining"/>
    <property type="evidence" value="ECO:0007669"/>
    <property type="project" value="TreeGrafter"/>
</dbReference>
<dbReference type="PANTHER" id="PTHR46060:SF2">
    <property type="entry name" value="HISTONE-LYSINE N-METHYLTRANSFERASE SETMAR"/>
    <property type="match status" value="1"/>
</dbReference>
<dbReference type="OrthoDB" id="7600185at2759"/>
<dbReference type="Gene3D" id="3.30.420.10">
    <property type="entry name" value="Ribonuclease H-like superfamily/Ribonuclease H"/>
    <property type="match status" value="2"/>
</dbReference>
<dbReference type="GO" id="GO:0031297">
    <property type="term" value="P:replication fork processing"/>
    <property type="evidence" value="ECO:0007669"/>
    <property type="project" value="TreeGrafter"/>
</dbReference>
<accession>A0A8X6YNT0</accession>
<dbReference type="GO" id="GO:0042800">
    <property type="term" value="F:histone H3K4 methyltransferase activity"/>
    <property type="evidence" value="ECO:0007669"/>
    <property type="project" value="TreeGrafter"/>
</dbReference>
<dbReference type="Proteomes" id="UP000886998">
    <property type="component" value="Unassembled WGS sequence"/>
</dbReference>
<dbReference type="EMBL" id="BMAV01020609">
    <property type="protein sequence ID" value="GFY74233.1"/>
    <property type="molecule type" value="Genomic_DNA"/>
</dbReference>
<dbReference type="GO" id="GO:0044547">
    <property type="term" value="F:DNA topoisomerase binding"/>
    <property type="evidence" value="ECO:0007669"/>
    <property type="project" value="TreeGrafter"/>
</dbReference>
<dbReference type="GO" id="GO:0003697">
    <property type="term" value="F:single-stranded DNA binding"/>
    <property type="evidence" value="ECO:0007669"/>
    <property type="project" value="TreeGrafter"/>
</dbReference>
<reference evidence="1" key="1">
    <citation type="submission" date="2020-08" db="EMBL/GenBank/DDBJ databases">
        <title>Multicomponent nature underlies the extraordinary mechanical properties of spider dragline silk.</title>
        <authorList>
            <person name="Kono N."/>
            <person name="Nakamura H."/>
            <person name="Mori M."/>
            <person name="Yoshida Y."/>
            <person name="Ohtoshi R."/>
            <person name="Malay A.D."/>
            <person name="Moran D.A.P."/>
            <person name="Tomita M."/>
            <person name="Numata K."/>
            <person name="Arakawa K."/>
        </authorList>
    </citation>
    <scope>NUCLEOTIDE SEQUENCE</scope>
</reference>
<dbReference type="Pfam" id="PF01359">
    <property type="entry name" value="Transposase_1"/>
    <property type="match status" value="1"/>
</dbReference>
<dbReference type="InterPro" id="IPR052709">
    <property type="entry name" value="Transposase-MT_Hybrid"/>
</dbReference>
<dbReference type="GO" id="GO:0000014">
    <property type="term" value="F:single-stranded DNA endodeoxyribonuclease activity"/>
    <property type="evidence" value="ECO:0007669"/>
    <property type="project" value="TreeGrafter"/>
</dbReference>
<name>A0A8X6YNT0_9ARAC</name>
<dbReference type="PANTHER" id="PTHR46060">
    <property type="entry name" value="MARINER MOS1 TRANSPOSASE-LIKE PROTEIN"/>
    <property type="match status" value="1"/>
</dbReference>
<gene>
    <name evidence="1" type="primary">NCL1_32508</name>
    <name evidence="1" type="ORF">TNIN_185461</name>
</gene>
<evidence type="ECO:0000313" key="1">
    <source>
        <dbReference type="EMBL" id="GFY74233.1"/>
    </source>
</evidence>
<dbReference type="GO" id="GO:0044774">
    <property type="term" value="P:mitotic DNA integrity checkpoint signaling"/>
    <property type="evidence" value="ECO:0007669"/>
    <property type="project" value="TreeGrafter"/>
</dbReference>
<dbReference type="GO" id="GO:0015074">
    <property type="term" value="P:DNA integration"/>
    <property type="evidence" value="ECO:0007669"/>
    <property type="project" value="TreeGrafter"/>
</dbReference>